<dbReference type="AlphaFoldDB" id="A0A9D4S6C4"/>
<dbReference type="Proteomes" id="UP000828390">
    <property type="component" value="Unassembled WGS sequence"/>
</dbReference>
<name>A0A9D4S6C4_DREPO</name>
<proteinExistence type="predicted"/>
<comment type="caution">
    <text evidence="1">The sequence shown here is derived from an EMBL/GenBank/DDBJ whole genome shotgun (WGS) entry which is preliminary data.</text>
</comment>
<keyword evidence="2" id="KW-1185">Reference proteome</keyword>
<evidence type="ECO:0000313" key="2">
    <source>
        <dbReference type="Proteomes" id="UP000828390"/>
    </source>
</evidence>
<evidence type="ECO:0000313" key="1">
    <source>
        <dbReference type="EMBL" id="KAH3894254.1"/>
    </source>
</evidence>
<reference evidence="1" key="1">
    <citation type="journal article" date="2019" name="bioRxiv">
        <title>The Genome of the Zebra Mussel, Dreissena polymorpha: A Resource for Invasive Species Research.</title>
        <authorList>
            <person name="McCartney M.A."/>
            <person name="Auch B."/>
            <person name="Kono T."/>
            <person name="Mallez S."/>
            <person name="Zhang Y."/>
            <person name="Obille A."/>
            <person name="Becker A."/>
            <person name="Abrahante J.E."/>
            <person name="Garbe J."/>
            <person name="Badalamenti J.P."/>
            <person name="Herman A."/>
            <person name="Mangelson H."/>
            <person name="Liachko I."/>
            <person name="Sullivan S."/>
            <person name="Sone E.D."/>
            <person name="Koren S."/>
            <person name="Silverstein K.A.T."/>
            <person name="Beckman K.B."/>
            <person name="Gohl D.M."/>
        </authorList>
    </citation>
    <scope>NUCLEOTIDE SEQUENCE</scope>
    <source>
        <strain evidence="1">Duluth1</strain>
        <tissue evidence="1">Whole animal</tissue>
    </source>
</reference>
<sequence length="743" mass="83977">MRWGLTLGVLINREEENYNARGMCRSLNIGYPRSSSAMRFVMLLLADCAFVLPVERMGGTAKCCPDKRCIFGNSCCDVDLNIDDNMMSCMMPTIKRQDKTPHKETRIASPSFYIVDKCPQDVNDTEDGETPLENVTLADQVPVWSPSKRRIYRSQYISKCHNVSDGQTWSVAISCHLPRANESPEFVLDSIDNLFVASTDKDCDAIFVYRGDINELEPLLCFDYTDYELIGSCSFSDEYLMERYNHSDDRVRCERGSIARFTEFKNIACFRCNIDLKIEVSSLDCPEIPYSVTKSPSDSLLVVLDFQGLRQSQDKKDDNALVCTQAKQGSRKCKRVTCPFGFDSYDGMCVIRNTTQIGRVNEDGETPLENVTLADQVPVWSPSKRRIYRSQYISKCHNVSDGQTWSVAISCHLPRANESPEFVLDSIDNLFVASTDKDCDAIFVYRGDINELEPLLCFDYTDYELIGSCSFSDEYLMERYNHSDDRVRCERGSIARFTEFKNIACFRCNIDLKIEVSSLDCPEIPYSVTKSPSDSLLVVLDFQGLRQSQDKKDDNALVCTQAKQGSRKCKRVTCPFGFDSYDGMCVIRNTTQIVYIAMQSRARKRRLEVAEALRAMDTPDVGPQSGTRKDHAVVAPAPAEPMEDTNVQVHVAMPPRSRKRRREVSDVLRAMATPNVGSRATARSTRQWYLSRRNHCLGLPCSQVARSAWILVGNVWIVGSSIVRVAFTRAEERAGAQILVTKV</sequence>
<gene>
    <name evidence="1" type="ORF">DPMN_018411</name>
</gene>
<organism evidence="1 2">
    <name type="scientific">Dreissena polymorpha</name>
    <name type="common">Zebra mussel</name>
    <name type="synonym">Mytilus polymorpha</name>
    <dbReference type="NCBI Taxonomy" id="45954"/>
    <lineage>
        <taxon>Eukaryota</taxon>
        <taxon>Metazoa</taxon>
        <taxon>Spiralia</taxon>
        <taxon>Lophotrochozoa</taxon>
        <taxon>Mollusca</taxon>
        <taxon>Bivalvia</taxon>
        <taxon>Autobranchia</taxon>
        <taxon>Heteroconchia</taxon>
        <taxon>Euheterodonta</taxon>
        <taxon>Imparidentia</taxon>
        <taxon>Neoheterodontei</taxon>
        <taxon>Myida</taxon>
        <taxon>Dreissenoidea</taxon>
        <taxon>Dreissenidae</taxon>
        <taxon>Dreissena</taxon>
    </lineage>
</organism>
<accession>A0A9D4S6C4</accession>
<dbReference type="EMBL" id="JAIWYP010000001">
    <property type="protein sequence ID" value="KAH3894254.1"/>
    <property type="molecule type" value="Genomic_DNA"/>
</dbReference>
<protein>
    <submittedName>
        <fullName evidence="1">Uncharacterized protein</fullName>
    </submittedName>
</protein>
<reference evidence="1" key="2">
    <citation type="submission" date="2020-11" db="EMBL/GenBank/DDBJ databases">
        <authorList>
            <person name="McCartney M.A."/>
            <person name="Auch B."/>
            <person name="Kono T."/>
            <person name="Mallez S."/>
            <person name="Becker A."/>
            <person name="Gohl D.M."/>
            <person name="Silverstein K.A.T."/>
            <person name="Koren S."/>
            <person name="Bechman K.B."/>
            <person name="Herman A."/>
            <person name="Abrahante J.E."/>
            <person name="Garbe J."/>
        </authorList>
    </citation>
    <scope>NUCLEOTIDE SEQUENCE</scope>
    <source>
        <strain evidence="1">Duluth1</strain>
        <tissue evidence="1">Whole animal</tissue>
    </source>
</reference>